<dbReference type="Proteomes" id="UP000703720">
    <property type="component" value="Unassembled WGS sequence"/>
</dbReference>
<keyword evidence="3 4" id="KW-0732">Signal</keyword>
<evidence type="ECO:0000256" key="4">
    <source>
        <dbReference type="SAM" id="SignalP"/>
    </source>
</evidence>
<gene>
    <name evidence="6" type="ORF">JOF42_001573</name>
</gene>
<sequence>MRRSIVAAAAVGVTALALSGCAATAQPGGEGPQTIKLAVQSDPGTLNPITNATNASESVSTFGYESLLFYPTGAEPKGLLADSWEATTTTVQFTLKDGILCVDGEPLTATDVKSTFEYAAADETGSPYKGVYFPAEGLTIEADDAANTVTFTSANAQSFLAETIGALPIVCASGLADPSVLDTELHGTGAYSLEDSSPGQSYTFALRDDYAWGVDDTTSKTEGLPATVEVSIIESDSTAANLLQTGEANIAEVGGSERDRLGSTDFATELEVPLRPGLIFFNQAEGRVGHDLAVREALAQAVDREAVGPVASAGRGEQITTLVSEFGAACTTMDSSSAIPSYDVEAAAAALDEAGWVEGADGIRAKDGKPLSILMLYPASESQGVTAAIELLQTEFAKIGVDAKPTPSAAYTDVIFSGGDWDIVWAPIFTSLPSDWAGILGGDFPPNGGNWTYNANQEYFDLVGEAQALAGADSCDAWQAAQDSLFSNLEVLPVYSSTSTFYGVGVEFGMSKSILAPTTIRVTE</sequence>
<evidence type="ECO:0000256" key="2">
    <source>
        <dbReference type="ARBA" id="ARBA00022448"/>
    </source>
</evidence>
<accession>A0ABS4WPK3</accession>
<evidence type="ECO:0000259" key="5">
    <source>
        <dbReference type="Pfam" id="PF00496"/>
    </source>
</evidence>
<proteinExistence type="inferred from homology"/>
<feature type="domain" description="Solute-binding protein family 5" evidence="5">
    <location>
        <begin position="75"/>
        <end position="438"/>
    </location>
</feature>
<dbReference type="PANTHER" id="PTHR30290">
    <property type="entry name" value="PERIPLASMIC BINDING COMPONENT OF ABC TRANSPORTER"/>
    <property type="match status" value="1"/>
</dbReference>
<dbReference type="Gene3D" id="3.10.105.10">
    <property type="entry name" value="Dipeptide-binding Protein, Domain 3"/>
    <property type="match status" value="1"/>
</dbReference>
<dbReference type="Gene3D" id="3.40.190.10">
    <property type="entry name" value="Periplasmic binding protein-like II"/>
    <property type="match status" value="1"/>
</dbReference>
<dbReference type="InterPro" id="IPR030678">
    <property type="entry name" value="Peptide/Ni-bd"/>
</dbReference>
<keyword evidence="2" id="KW-0813">Transport</keyword>
<evidence type="ECO:0000313" key="7">
    <source>
        <dbReference type="Proteomes" id="UP000703720"/>
    </source>
</evidence>
<dbReference type="PIRSF" id="PIRSF002741">
    <property type="entry name" value="MppA"/>
    <property type="match status" value="1"/>
</dbReference>
<name>A0ABS4WPK3_9MICO</name>
<comment type="caution">
    <text evidence="6">The sequence shown here is derived from an EMBL/GenBank/DDBJ whole genome shotgun (WGS) entry which is preliminary data.</text>
</comment>
<organism evidence="6 7">
    <name type="scientific">Microbacterium phyllosphaerae</name>
    <dbReference type="NCBI Taxonomy" id="124798"/>
    <lineage>
        <taxon>Bacteria</taxon>
        <taxon>Bacillati</taxon>
        <taxon>Actinomycetota</taxon>
        <taxon>Actinomycetes</taxon>
        <taxon>Micrococcales</taxon>
        <taxon>Microbacteriaceae</taxon>
        <taxon>Microbacterium</taxon>
    </lineage>
</organism>
<comment type="similarity">
    <text evidence="1">Belongs to the bacterial solute-binding protein 5 family.</text>
</comment>
<evidence type="ECO:0000256" key="3">
    <source>
        <dbReference type="ARBA" id="ARBA00022729"/>
    </source>
</evidence>
<dbReference type="InterPro" id="IPR000914">
    <property type="entry name" value="SBP_5_dom"/>
</dbReference>
<feature type="signal peptide" evidence="4">
    <location>
        <begin position="1"/>
        <end position="25"/>
    </location>
</feature>
<evidence type="ECO:0000313" key="6">
    <source>
        <dbReference type="EMBL" id="MBP2378078.1"/>
    </source>
</evidence>
<dbReference type="PANTHER" id="PTHR30290:SF9">
    <property type="entry name" value="OLIGOPEPTIDE-BINDING PROTEIN APPA"/>
    <property type="match status" value="1"/>
</dbReference>
<dbReference type="SUPFAM" id="SSF53850">
    <property type="entry name" value="Periplasmic binding protein-like II"/>
    <property type="match status" value="1"/>
</dbReference>
<evidence type="ECO:0000256" key="1">
    <source>
        <dbReference type="ARBA" id="ARBA00005695"/>
    </source>
</evidence>
<feature type="chain" id="PRO_5045521108" evidence="4">
    <location>
        <begin position="26"/>
        <end position="524"/>
    </location>
</feature>
<dbReference type="InterPro" id="IPR039424">
    <property type="entry name" value="SBP_5"/>
</dbReference>
<protein>
    <submittedName>
        <fullName evidence="6">Peptide/nickel transport system substrate-binding protein</fullName>
    </submittedName>
</protein>
<dbReference type="Pfam" id="PF00496">
    <property type="entry name" value="SBP_bac_5"/>
    <property type="match status" value="1"/>
</dbReference>
<keyword evidence="7" id="KW-1185">Reference proteome</keyword>
<reference evidence="6 7" key="1">
    <citation type="submission" date="2021-03" db="EMBL/GenBank/DDBJ databases">
        <title>Sequencing the genomes of 1000 actinobacteria strains.</title>
        <authorList>
            <person name="Klenk H.-P."/>
        </authorList>
    </citation>
    <scope>NUCLEOTIDE SEQUENCE [LARGE SCALE GENOMIC DNA]</scope>
    <source>
        <strain evidence="6 7">DSM 13468</strain>
    </source>
</reference>
<dbReference type="RefSeq" id="WP_210097355.1">
    <property type="nucleotide sequence ID" value="NZ_BAAAIO010000001.1"/>
</dbReference>
<dbReference type="CDD" id="cd00995">
    <property type="entry name" value="PBP2_NikA_DppA_OppA_like"/>
    <property type="match status" value="1"/>
</dbReference>
<dbReference type="EMBL" id="JAGIOA010000001">
    <property type="protein sequence ID" value="MBP2378078.1"/>
    <property type="molecule type" value="Genomic_DNA"/>
</dbReference>
<dbReference type="PROSITE" id="PS51257">
    <property type="entry name" value="PROKAR_LIPOPROTEIN"/>
    <property type="match status" value="1"/>
</dbReference>